<feature type="active site" description="Charge relay system" evidence="9">
    <location>
        <position position="117"/>
    </location>
</feature>
<evidence type="ECO:0000256" key="7">
    <source>
        <dbReference type="ARBA" id="ARBA00022801"/>
    </source>
</evidence>
<name>A0A327KWF6_9BRAD</name>
<dbReference type="PROSITE" id="PS50106">
    <property type="entry name" value="PDZ"/>
    <property type="match status" value="2"/>
</dbReference>
<dbReference type="InterPro" id="IPR041489">
    <property type="entry name" value="PDZ_6"/>
</dbReference>
<dbReference type="Pfam" id="PF13365">
    <property type="entry name" value="Trypsin_2"/>
    <property type="match status" value="1"/>
</dbReference>
<dbReference type="InterPro" id="IPR001478">
    <property type="entry name" value="PDZ"/>
</dbReference>
<evidence type="ECO:0000256" key="4">
    <source>
        <dbReference type="ARBA" id="ARBA00022729"/>
    </source>
</evidence>
<dbReference type="GO" id="GO:0006508">
    <property type="term" value="P:proteolysis"/>
    <property type="evidence" value="ECO:0007669"/>
    <property type="project" value="UniProtKB-KW"/>
</dbReference>
<evidence type="ECO:0000256" key="1">
    <source>
        <dbReference type="ARBA" id="ARBA00004418"/>
    </source>
</evidence>
<evidence type="ECO:0000256" key="9">
    <source>
        <dbReference type="PIRSR" id="PIRSR611782-1"/>
    </source>
</evidence>
<keyword evidence="14" id="KW-1185">Reference proteome</keyword>
<evidence type="ECO:0000256" key="5">
    <source>
        <dbReference type="ARBA" id="ARBA00022737"/>
    </source>
</evidence>
<organism evidence="13 14">
    <name type="scientific">Rhodoplanes elegans</name>
    <dbReference type="NCBI Taxonomy" id="29408"/>
    <lineage>
        <taxon>Bacteria</taxon>
        <taxon>Pseudomonadati</taxon>
        <taxon>Pseudomonadota</taxon>
        <taxon>Alphaproteobacteria</taxon>
        <taxon>Hyphomicrobiales</taxon>
        <taxon>Nitrobacteraceae</taxon>
        <taxon>Rhodoplanes</taxon>
    </lineage>
</organism>
<dbReference type="InterPro" id="IPR001940">
    <property type="entry name" value="Peptidase_S1C"/>
</dbReference>
<comment type="subcellular location">
    <subcellularLocation>
        <location evidence="1">Periplasm</location>
    </subcellularLocation>
</comment>
<keyword evidence="3 13" id="KW-0645">Protease</keyword>
<feature type="domain" description="PDZ" evidence="12">
    <location>
        <begin position="400"/>
        <end position="465"/>
    </location>
</feature>
<dbReference type="OrthoDB" id="7358927at2"/>
<protein>
    <submittedName>
        <fullName evidence="13">Serine endoprotease DegQ</fullName>
    </submittedName>
</protein>
<comment type="similarity">
    <text evidence="2">Belongs to the peptidase S1C family.</text>
</comment>
<dbReference type="PANTHER" id="PTHR22939">
    <property type="entry name" value="SERINE PROTEASE FAMILY S1C HTRA-RELATED"/>
    <property type="match status" value="1"/>
</dbReference>
<gene>
    <name evidence="13" type="ORF">CH338_00110</name>
</gene>
<feature type="binding site" evidence="10">
    <location>
        <begin position="219"/>
        <end position="221"/>
    </location>
    <ligand>
        <name>substrate</name>
    </ligand>
</feature>
<dbReference type="GO" id="GO:0004252">
    <property type="term" value="F:serine-type endopeptidase activity"/>
    <property type="evidence" value="ECO:0007669"/>
    <property type="project" value="InterPro"/>
</dbReference>
<dbReference type="InterPro" id="IPR036034">
    <property type="entry name" value="PDZ_sf"/>
</dbReference>
<evidence type="ECO:0000256" key="3">
    <source>
        <dbReference type="ARBA" id="ARBA00022670"/>
    </source>
</evidence>
<evidence type="ECO:0000256" key="2">
    <source>
        <dbReference type="ARBA" id="ARBA00010541"/>
    </source>
</evidence>
<evidence type="ECO:0000256" key="6">
    <source>
        <dbReference type="ARBA" id="ARBA00022764"/>
    </source>
</evidence>
<dbReference type="CDD" id="cd10839">
    <property type="entry name" value="cpPDZ1_DegP-like"/>
    <property type="match status" value="1"/>
</dbReference>
<dbReference type="AlphaFoldDB" id="A0A327KWF6"/>
<dbReference type="Gene3D" id="2.40.10.120">
    <property type="match status" value="1"/>
</dbReference>
<evidence type="ECO:0000256" key="8">
    <source>
        <dbReference type="ARBA" id="ARBA00022825"/>
    </source>
</evidence>
<dbReference type="Gene3D" id="2.30.42.10">
    <property type="match status" value="2"/>
</dbReference>
<feature type="binding site" evidence="10">
    <location>
        <position position="117"/>
    </location>
    <ligand>
        <name>substrate</name>
    </ligand>
</feature>
<feature type="domain" description="PDZ" evidence="12">
    <location>
        <begin position="265"/>
        <end position="357"/>
    </location>
</feature>
<evidence type="ECO:0000313" key="13">
    <source>
        <dbReference type="EMBL" id="RAI42344.1"/>
    </source>
</evidence>
<dbReference type="Proteomes" id="UP000248863">
    <property type="component" value="Unassembled WGS sequence"/>
</dbReference>
<comment type="caution">
    <text evidence="13">The sequence shown here is derived from an EMBL/GenBank/DDBJ whole genome shotgun (WGS) entry which is preliminary data.</text>
</comment>
<dbReference type="CDD" id="cd23084">
    <property type="entry name" value="cpPDZ2_DegP-like"/>
    <property type="match status" value="1"/>
</dbReference>
<feature type="active site" description="Charge relay system" evidence="9">
    <location>
        <position position="147"/>
    </location>
</feature>
<dbReference type="EMBL" id="NPEU01000001">
    <property type="protein sequence ID" value="RAI42344.1"/>
    <property type="molecule type" value="Genomic_DNA"/>
</dbReference>
<reference evidence="13 14" key="1">
    <citation type="submission" date="2017-07" db="EMBL/GenBank/DDBJ databases">
        <title>Draft Genome Sequences of Select Purple Nonsulfur Bacteria.</title>
        <authorList>
            <person name="Lasarre B."/>
            <person name="Mckinlay J.B."/>
        </authorList>
    </citation>
    <scope>NUCLEOTIDE SEQUENCE [LARGE SCALE GENOMIC DNA]</scope>
    <source>
        <strain evidence="13 14">DSM 11907</strain>
    </source>
</reference>
<evidence type="ECO:0000256" key="11">
    <source>
        <dbReference type="SAM" id="SignalP"/>
    </source>
</evidence>
<dbReference type="FunFam" id="2.40.10.10:FF:000001">
    <property type="entry name" value="Periplasmic serine protease DegS"/>
    <property type="match status" value="1"/>
</dbReference>
<dbReference type="Pfam" id="PF13180">
    <property type="entry name" value="PDZ_2"/>
    <property type="match status" value="1"/>
</dbReference>
<dbReference type="InterPro" id="IPR011782">
    <property type="entry name" value="Pept_S1C_Do"/>
</dbReference>
<keyword evidence="6" id="KW-0574">Periplasm</keyword>
<keyword evidence="7" id="KW-0378">Hydrolase</keyword>
<keyword evidence="8" id="KW-0720">Serine protease</keyword>
<dbReference type="PANTHER" id="PTHR22939:SF129">
    <property type="entry name" value="SERINE PROTEASE HTRA2, MITOCHONDRIAL"/>
    <property type="match status" value="1"/>
</dbReference>
<sequence length="473" mass="49736">MIQKPSMKVATMRMHVRTVLLTLCFAAVIGSAPAVAQQAALIPSQPTLAPLVEKVAPAVVNISVLSRSPVQDNPLLRDPFFRRFFELPDPDKIPPQMSAGSGVIIDAGKGYVITNHHVVDKATEIVVTLRDRRQFKAKLIGSDSATDIALVQIEADRLTQLPLADSDKVRVGDYALAIGNPFGLGQTVTMGIVSALGRSGINAEGYEDFIQTDASINPGNSGGALVSLSGELIGINTAIVAPSGGNVGIGFAVSSNMARSVMDQLIRYGEVQRGRLGFVVQDLTPDIAKAMDISRTSEGAVVVQVEPGSAADKAGIKAGDVVTALGGRPVRGASDLRNRIGLTRVGEDVELTILRNGAERRLRARVERSSASPQTAALQTDKGAVIPRLRGATVREIGPGMPMYGKVQGVVVAEVEAGSPAAARGLRAGDVIVAVNRKPVRNVAEFQAALQEAGRVAALDVLREDMSLFILIT</sequence>
<dbReference type="SMART" id="SM00228">
    <property type="entry name" value="PDZ"/>
    <property type="match status" value="2"/>
</dbReference>
<dbReference type="SUPFAM" id="SSF50494">
    <property type="entry name" value="Trypsin-like serine proteases"/>
    <property type="match status" value="1"/>
</dbReference>
<evidence type="ECO:0000256" key="10">
    <source>
        <dbReference type="PIRSR" id="PIRSR611782-2"/>
    </source>
</evidence>
<evidence type="ECO:0000313" key="14">
    <source>
        <dbReference type="Proteomes" id="UP000248863"/>
    </source>
</evidence>
<evidence type="ECO:0000259" key="12">
    <source>
        <dbReference type="PROSITE" id="PS50106"/>
    </source>
</evidence>
<dbReference type="GO" id="GO:0042597">
    <property type="term" value="C:periplasmic space"/>
    <property type="evidence" value="ECO:0007669"/>
    <property type="project" value="UniProtKB-SubCell"/>
</dbReference>
<keyword evidence="5" id="KW-0677">Repeat</keyword>
<dbReference type="NCBIfam" id="TIGR02037">
    <property type="entry name" value="degP_htrA_DO"/>
    <property type="match status" value="1"/>
</dbReference>
<proteinExistence type="inferred from homology"/>
<feature type="binding site" evidence="10">
    <location>
        <begin position="237"/>
        <end position="241"/>
    </location>
    <ligand>
        <name>substrate</name>
    </ligand>
</feature>
<keyword evidence="4 11" id="KW-0732">Signal</keyword>
<dbReference type="InterPro" id="IPR009003">
    <property type="entry name" value="Peptidase_S1_PA"/>
</dbReference>
<feature type="binding site" evidence="10">
    <location>
        <position position="147"/>
    </location>
    <ligand>
        <name>substrate</name>
    </ligand>
</feature>
<feature type="signal peptide" evidence="11">
    <location>
        <begin position="1"/>
        <end position="36"/>
    </location>
</feature>
<feature type="active site" description="Charge relay system" evidence="9">
    <location>
        <position position="221"/>
    </location>
</feature>
<dbReference type="SUPFAM" id="SSF50156">
    <property type="entry name" value="PDZ domain-like"/>
    <property type="match status" value="2"/>
</dbReference>
<accession>A0A327KWF6</accession>
<dbReference type="Pfam" id="PF17820">
    <property type="entry name" value="PDZ_6"/>
    <property type="match status" value="1"/>
</dbReference>
<feature type="chain" id="PRO_5039245087" evidence="11">
    <location>
        <begin position="37"/>
        <end position="473"/>
    </location>
</feature>
<dbReference type="PRINTS" id="PR00834">
    <property type="entry name" value="PROTEASES2C"/>
</dbReference>